<evidence type="ECO:0000256" key="13">
    <source>
        <dbReference type="PIRSR" id="PIRSR602481-2"/>
    </source>
</evidence>
<dbReference type="AlphaFoldDB" id="A0A2U3QGY1"/>
<gene>
    <name evidence="14" type="primary">fur</name>
    <name evidence="14" type="ORF">NBG4_30013</name>
</gene>
<keyword evidence="7 12" id="KW-0479">Metal-binding</keyword>
<evidence type="ECO:0000256" key="3">
    <source>
        <dbReference type="ARBA" id="ARBA00011738"/>
    </source>
</evidence>
<keyword evidence="8 12" id="KW-0862">Zinc</keyword>
<evidence type="ECO:0000313" key="15">
    <source>
        <dbReference type="Proteomes" id="UP000245125"/>
    </source>
</evidence>
<reference evidence="15" key="1">
    <citation type="submission" date="2018-03" db="EMBL/GenBank/DDBJ databases">
        <authorList>
            <person name="Zecchin S."/>
        </authorList>
    </citation>
    <scope>NUCLEOTIDE SEQUENCE [LARGE SCALE GENOMIC DNA]</scope>
</reference>
<feature type="binding site" evidence="13">
    <location>
        <position position="90"/>
    </location>
    <ligand>
        <name>Fe cation</name>
        <dbReference type="ChEBI" id="CHEBI:24875"/>
    </ligand>
</feature>
<name>A0A2U3QGY1_9BACT</name>
<dbReference type="Pfam" id="PF01475">
    <property type="entry name" value="FUR"/>
    <property type="match status" value="1"/>
</dbReference>
<organism evidence="14 15">
    <name type="scientific">Candidatus Sulfobium mesophilum</name>
    <dbReference type="NCBI Taxonomy" id="2016548"/>
    <lineage>
        <taxon>Bacteria</taxon>
        <taxon>Pseudomonadati</taxon>
        <taxon>Nitrospirota</taxon>
        <taxon>Nitrospiria</taxon>
        <taxon>Nitrospirales</taxon>
        <taxon>Nitrospiraceae</taxon>
        <taxon>Candidatus Sulfobium</taxon>
    </lineage>
</organism>
<sequence length="141" mass="16223">MMENIIFRNFLGGKGLKLTKERTAVLSEVYSFHGHFEPEYLYSRIKGSGSKASRASVYRTLSLLVECGLVKRVTRTDKGNIYEHTYGHSHHDHMICDICGEIIEFFSEKLEKLQDEICEKNSFIGSSHALEIRGRCKKCRM</sequence>
<keyword evidence="10" id="KW-0238">DNA-binding</keyword>
<comment type="cofactor">
    <cofactor evidence="13">
        <name>Mn(2+)</name>
        <dbReference type="ChEBI" id="CHEBI:29035"/>
    </cofactor>
    <cofactor evidence="13">
        <name>Fe(2+)</name>
        <dbReference type="ChEBI" id="CHEBI:29033"/>
    </cofactor>
    <text evidence="13">Binds 1 Mn(2+) or Fe(2+) ion per subunit.</text>
</comment>
<evidence type="ECO:0000256" key="5">
    <source>
        <dbReference type="ARBA" id="ARBA00022490"/>
    </source>
</evidence>
<dbReference type="InterPro" id="IPR036390">
    <property type="entry name" value="WH_DNA-bd_sf"/>
</dbReference>
<evidence type="ECO:0000256" key="11">
    <source>
        <dbReference type="ARBA" id="ARBA00023163"/>
    </source>
</evidence>
<evidence type="ECO:0000256" key="12">
    <source>
        <dbReference type="PIRSR" id="PIRSR602481-1"/>
    </source>
</evidence>
<evidence type="ECO:0000256" key="10">
    <source>
        <dbReference type="ARBA" id="ARBA00023125"/>
    </source>
</evidence>
<protein>
    <recommendedName>
        <fullName evidence="4">Ferric uptake regulation protein</fullName>
    </recommendedName>
</protein>
<evidence type="ECO:0000313" key="14">
    <source>
        <dbReference type="EMBL" id="SPQ00619.1"/>
    </source>
</evidence>
<keyword evidence="11" id="KW-0804">Transcription</keyword>
<keyword evidence="13" id="KW-0408">Iron</keyword>
<keyword evidence="15" id="KW-1185">Reference proteome</keyword>
<dbReference type="OrthoDB" id="8659436at2"/>
<evidence type="ECO:0000256" key="7">
    <source>
        <dbReference type="ARBA" id="ARBA00022723"/>
    </source>
</evidence>
<dbReference type="GO" id="GO:0045892">
    <property type="term" value="P:negative regulation of DNA-templated transcription"/>
    <property type="evidence" value="ECO:0007669"/>
    <property type="project" value="TreeGrafter"/>
</dbReference>
<dbReference type="SUPFAM" id="SSF46785">
    <property type="entry name" value="Winged helix' DNA-binding domain"/>
    <property type="match status" value="1"/>
</dbReference>
<evidence type="ECO:0000256" key="8">
    <source>
        <dbReference type="ARBA" id="ARBA00022833"/>
    </source>
</evidence>
<feature type="binding site" evidence="13">
    <location>
        <position position="92"/>
    </location>
    <ligand>
        <name>Fe cation</name>
        <dbReference type="ChEBI" id="CHEBI:24875"/>
    </ligand>
</feature>
<dbReference type="CDD" id="cd07153">
    <property type="entry name" value="Fur_like"/>
    <property type="match status" value="1"/>
</dbReference>
<feature type="binding site" evidence="12">
    <location>
        <position position="96"/>
    </location>
    <ligand>
        <name>Zn(2+)</name>
        <dbReference type="ChEBI" id="CHEBI:29105"/>
    </ligand>
</feature>
<keyword evidence="5" id="KW-0963">Cytoplasm</keyword>
<dbReference type="PANTHER" id="PTHR33202">
    <property type="entry name" value="ZINC UPTAKE REGULATION PROTEIN"/>
    <property type="match status" value="1"/>
</dbReference>
<accession>A0A2U3QGY1</accession>
<evidence type="ECO:0000256" key="2">
    <source>
        <dbReference type="ARBA" id="ARBA00007957"/>
    </source>
</evidence>
<dbReference type="InterPro" id="IPR002481">
    <property type="entry name" value="FUR"/>
</dbReference>
<dbReference type="Gene3D" id="1.10.10.10">
    <property type="entry name" value="Winged helix-like DNA-binding domain superfamily/Winged helix DNA-binding domain"/>
    <property type="match status" value="1"/>
</dbReference>
<evidence type="ECO:0000256" key="6">
    <source>
        <dbReference type="ARBA" id="ARBA00022491"/>
    </source>
</evidence>
<dbReference type="GO" id="GO:1900376">
    <property type="term" value="P:regulation of secondary metabolite biosynthetic process"/>
    <property type="evidence" value="ECO:0007669"/>
    <property type="project" value="TreeGrafter"/>
</dbReference>
<feature type="binding site" evidence="13">
    <location>
        <position position="111"/>
    </location>
    <ligand>
        <name>Fe cation</name>
        <dbReference type="ChEBI" id="CHEBI:24875"/>
    </ligand>
</feature>
<comment type="cofactor">
    <cofactor evidence="12">
        <name>Zn(2+)</name>
        <dbReference type="ChEBI" id="CHEBI:29105"/>
    </cofactor>
    <text evidence="12">Binds 1 zinc ion per subunit.</text>
</comment>
<keyword evidence="6" id="KW-0678">Repressor</keyword>
<comment type="subunit">
    <text evidence="3">Homodimer.</text>
</comment>
<dbReference type="GO" id="GO:0000976">
    <property type="term" value="F:transcription cis-regulatory region binding"/>
    <property type="evidence" value="ECO:0007669"/>
    <property type="project" value="TreeGrafter"/>
</dbReference>
<feature type="binding site" evidence="12">
    <location>
        <position position="136"/>
    </location>
    <ligand>
        <name>Zn(2+)</name>
        <dbReference type="ChEBI" id="CHEBI:29105"/>
    </ligand>
</feature>
<keyword evidence="9" id="KW-0805">Transcription regulation</keyword>
<evidence type="ECO:0000256" key="9">
    <source>
        <dbReference type="ARBA" id="ARBA00023015"/>
    </source>
</evidence>
<evidence type="ECO:0000256" key="1">
    <source>
        <dbReference type="ARBA" id="ARBA00004496"/>
    </source>
</evidence>
<dbReference type="Proteomes" id="UP000245125">
    <property type="component" value="Unassembled WGS sequence"/>
</dbReference>
<comment type="subcellular location">
    <subcellularLocation>
        <location evidence="1">Cytoplasm</location>
    </subcellularLocation>
</comment>
<dbReference type="Gene3D" id="3.30.1490.190">
    <property type="match status" value="1"/>
</dbReference>
<dbReference type="EMBL" id="OUUY01000075">
    <property type="protein sequence ID" value="SPQ00619.1"/>
    <property type="molecule type" value="Genomic_DNA"/>
</dbReference>
<dbReference type="GO" id="GO:0005829">
    <property type="term" value="C:cytosol"/>
    <property type="evidence" value="ECO:0007669"/>
    <property type="project" value="TreeGrafter"/>
</dbReference>
<dbReference type="GO" id="GO:0008270">
    <property type="term" value="F:zinc ion binding"/>
    <property type="evidence" value="ECO:0007669"/>
    <property type="project" value="TreeGrafter"/>
</dbReference>
<dbReference type="InterPro" id="IPR036388">
    <property type="entry name" value="WH-like_DNA-bd_sf"/>
</dbReference>
<feature type="binding site" evidence="12">
    <location>
        <position position="139"/>
    </location>
    <ligand>
        <name>Zn(2+)</name>
        <dbReference type="ChEBI" id="CHEBI:29105"/>
    </ligand>
</feature>
<feature type="binding site" evidence="13">
    <location>
        <position position="128"/>
    </location>
    <ligand>
        <name>Fe cation</name>
        <dbReference type="ChEBI" id="CHEBI:24875"/>
    </ligand>
</feature>
<dbReference type="InterPro" id="IPR043135">
    <property type="entry name" value="Fur_C"/>
</dbReference>
<proteinExistence type="inferred from homology"/>
<comment type="similarity">
    <text evidence="2">Belongs to the Fur family.</text>
</comment>
<dbReference type="GO" id="GO:0003700">
    <property type="term" value="F:DNA-binding transcription factor activity"/>
    <property type="evidence" value="ECO:0007669"/>
    <property type="project" value="InterPro"/>
</dbReference>
<dbReference type="PANTHER" id="PTHR33202:SF2">
    <property type="entry name" value="FERRIC UPTAKE REGULATION PROTEIN"/>
    <property type="match status" value="1"/>
</dbReference>
<feature type="binding site" evidence="12">
    <location>
        <position position="99"/>
    </location>
    <ligand>
        <name>Zn(2+)</name>
        <dbReference type="ChEBI" id="CHEBI:29105"/>
    </ligand>
</feature>
<evidence type="ECO:0000256" key="4">
    <source>
        <dbReference type="ARBA" id="ARBA00020910"/>
    </source>
</evidence>